<evidence type="ECO:0000256" key="1">
    <source>
        <dbReference type="ARBA" id="ARBA00004123"/>
    </source>
</evidence>
<dbReference type="PANTHER" id="PTHR12949">
    <property type="entry name" value="RNA POLYMERASE III DNA DIRECTED -RELATED"/>
    <property type="match status" value="1"/>
</dbReference>
<accession>A0ABR4ND82</accession>
<dbReference type="Pfam" id="PF05645">
    <property type="entry name" value="RNA_pol_Rpc82"/>
    <property type="match status" value="1"/>
</dbReference>
<dbReference type="InterPro" id="IPR055207">
    <property type="entry name" value="POLR3C_WHD"/>
</dbReference>
<organism evidence="10 11">
    <name type="scientific">Polyrhizophydium stewartii</name>
    <dbReference type="NCBI Taxonomy" id="2732419"/>
    <lineage>
        <taxon>Eukaryota</taxon>
        <taxon>Fungi</taxon>
        <taxon>Fungi incertae sedis</taxon>
        <taxon>Chytridiomycota</taxon>
        <taxon>Chytridiomycota incertae sedis</taxon>
        <taxon>Chytridiomycetes</taxon>
        <taxon>Rhizophydiales</taxon>
        <taxon>Rhizophydiales incertae sedis</taxon>
        <taxon>Polyrhizophydium</taxon>
    </lineage>
</organism>
<comment type="function">
    <text evidence="5 6">DNA-dependent RNA polymerase catalyzes the transcription of DNA into RNA using the four ribonucleoside triphosphates as substrates. Specific core component of RNA polymerase III which synthesizes small RNAs, such as 5S rRNA and tRNAs.</text>
</comment>
<evidence type="ECO:0000256" key="4">
    <source>
        <dbReference type="ARBA" id="ARBA00023242"/>
    </source>
</evidence>
<comment type="caution">
    <text evidence="10">The sequence shown here is derived from an EMBL/GenBank/DDBJ whole genome shotgun (WGS) entry which is preliminary data.</text>
</comment>
<comment type="subcellular location">
    <subcellularLocation>
        <location evidence="1 6">Nucleus</location>
    </subcellularLocation>
</comment>
<evidence type="ECO:0000256" key="2">
    <source>
        <dbReference type="ARBA" id="ARBA00022478"/>
    </source>
</evidence>
<dbReference type="Pfam" id="PF08221">
    <property type="entry name" value="HTH_9"/>
    <property type="match status" value="1"/>
</dbReference>
<evidence type="ECO:0000259" key="7">
    <source>
        <dbReference type="Pfam" id="PF05645"/>
    </source>
</evidence>
<dbReference type="InterPro" id="IPR039748">
    <property type="entry name" value="RPC3"/>
</dbReference>
<evidence type="ECO:0000313" key="10">
    <source>
        <dbReference type="EMBL" id="KAL2917493.1"/>
    </source>
</evidence>
<evidence type="ECO:0000256" key="3">
    <source>
        <dbReference type="ARBA" id="ARBA00023163"/>
    </source>
</evidence>
<evidence type="ECO:0000256" key="5">
    <source>
        <dbReference type="ARBA" id="ARBA00025127"/>
    </source>
</evidence>
<dbReference type="InterPro" id="IPR036388">
    <property type="entry name" value="WH-like_DNA-bd_sf"/>
</dbReference>
<keyword evidence="4 6" id="KW-0539">Nucleus</keyword>
<evidence type="ECO:0000256" key="6">
    <source>
        <dbReference type="RuleBase" id="RU367076"/>
    </source>
</evidence>
<proteinExistence type="inferred from homology"/>
<evidence type="ECO:0000259" key="8">
    <source>
        <dbReference type="Pfam" id="PF08221"/>
    </source>
</evidence>
<dbReference type="Pfam" id="PF22536">
    <property type="entry name" value="WHD_POLR3C"/>
    <property type="match status" value="1"/>
</dbReference>
<keyword evidence="3 6" id="KW-0804">Transcription</keyword>
<keyword evidence="11" id="KW-1185">Reference proteome</keyword>
<dbReference type="EMBL" id="JADGIZ020000010">
    <property type="protein sequence ID" value="KAL2917493.1"/>
    <property type="molecule type" value="Genomic_DNA"/>
</dbReference>
<evidence type="ECO:0000313" key="11">
    <source>
        <dbReference type="Proteomes" id="UP001527925"/>
    </source>
</evidence>
<evidence type="ECO:0000259" key="9">
    <source>
        <dbReference type="Pfam" id="PF22536"/>
    </source>
</evidence>
<sequence length="503" mass="57332">MSQHELQLCGQILEEHFGCLVEKVATTLIARGRSTLPALVQATKLSVKITREKATEGTRAVVYYQASIREILLRERFPLFIHTAASLFGAPAGLIVQKTLENGTLSPSKIGPTDDMSIGQLSEGMAQLLDGAFLVPLQATDHVTLNDKLIREEREAVANAGMGAPLTSTELTKLRKSLAQQRSEFNQSVDVGSKRKVVLDFEDEENKKKQRGEQYTIEKDEKFYRINTERFNLHLRNSQIAHYVKNYVNETGASLIQAMLNYGFPRMASCKEKLSPSVRRDMLGTLLRGQDFNIHGRVSNPAIEYMDLLMSAHSQIITNIDGSQYAVNLRNAVRALQVDMIESIIQEKFGLVSRRIWRLLHMRSKQDEKQVGKQAMVNNKVARECLYAMFKAGFVFLQDVPKTVDHSASRTYFLWYTSVERTCSILLSCAYNTSHRLKLRRKKEMADRTHLIEKTKRTDVLSGEAGLSEHDIEKLEELKQVQKQLQFSEWRIDEMVMLLRDFQ</sequence>
<reference evidence="10 11" key="1">
    <citation type="submission" date="2023-09" db="EMBL/GenBank/DDBJ databases">
        <title>Pangenome analysis of Batrachochytrium dendrobatidis and related Chytrids.</title>
        <authorList>
            <person name="Yacoub M.N."/>
            <person name="Stajich J.E."/>
            <person name="James T.Y."/>
        </authorList>
    </citation>
    <scope>NUCLEOTIDE SEQUENCE [LARGE SCALE GENOMIC DNA]</scope>
    <source>
        <strain evidence="10 11">JEL0888</strain>
    </source>
</reference>
<feature type="domain" description="RNA polymerase III Rpc82 C -terminal" evidence="7">
    <location>
        <begin position="126"/>
        <end position="281"/>
    </location>
</feature>
<dbReference type="InterPro" id="IPR008806">
    <property type="entry name" value="RNA_pol_III_Rpc82_C"/>
</dbReference>
<dbReference type="Proteomes" id="UP001527925">
    <property type="component" value="Unassembled WGS sequence"/>
</dbReference>
<comment type="similarity">
    <text evidence="6">Belongs to the RNA polymerase beta chain family.</text>
</comment>
<name>A0ABR4ND82_9FUNG</name>
<feature type="domain" description="RNA polymerase III subunit RPC82-related helix-turn-helix" evidence="8">
    <location>
        <begin position="7"/>
        <end position="49"/>
    </location>
</feature>
<protein>
    <recommendedName>
        <fullName evidence="6">DNA-directed RNA polymerase III subunit RPC3</fullName>
        <shortName evidence="6">RNA polymerase III subunit C3</shortName>
    </recommendedName>
</protein>
<gene>
    <name evidence="10" type="primary">RPC82</name>
    <name evidence="10" type="ORF">HK105_202774</name>
</gene>
<dbReference type="PANTHER" id="PTHR12949:SF0">
    <property type="entry name" value="DNA-DIRECTED RNA POLYMERASE III SUBUNIT RPC3"/>
    <property type="match status" value="1"/>
</dbReference>
<feature type="domain" description="DNA-directed RNA polymerase III subunit RPC3 winged-helix" evidence="9">
    <location>
        <begin position="341"/>
        <end position="416"/>
    </location>
</feature>
<dbReference type="InterPro" id="IPR013197">
    <property type="entry name" value="RNA_pol_III_RPC82-rel_HTH"/>
</dbReference>
<dbReference type="Gene3D" id="1.10.10.10">
    <property type="entry name" value="Winged helix-like DNA-binding domain superfamily/Winged helix DNA-binding domain"/>
    <property type="match status" value="3"/>
</dbReference>
<comment type="subunit">
    <text evidence="6">Component of the RNA polymerase III (Pol III) complex consisting of 17 subunits.</text>
</comment>
<keyword evidence="2 6" id="KW-0240">DNA-directed RNA polymerase</keyword>